<feature type="transmembrane region" description="Helical" evidence="7">
    <location>
        <begin position="752"/>
        <end position="772"/>
    </location>
</feature>
<dbReference type="InterPro" id="IPR003838">
    <property type="entry name" value="ABC3_permease_C"/>
</dbReference>
<feature type="transmembrane region" description="Helical" evidence="7">
    <location>
        <begin position="276"/>
        <end position="300"/>
    </location>
</feature>
<evidence type="ECO:0000256" key="2">
    <source>
        <dbReference type="ARBA" id="ARBA00022475"/>
    </source>
</evidence>
<evidence type="ECO:0000256" key="7">
    <source>
        <dbReference type="SAM" id="Phobius"/>
    </source>
</evidence>
<comment type="subcellular location">
    <subcellularLocation>
        <location evidence="1">Cell membrane</location>
        <topology evidence="1">Multi-pass membrane protein</topology>
    </subcellularLocation>
</comment>
<protein>
    <submittedName>
        <fullName evidence="10">Permease</fullName>
    </submittedName>
</protein>
<dbReference type="Pfam" id="PF02687">
    <property type="entry name" value="FtsX"/>
    <property type="match status" value="2"/>
</dbReference>
<dbReference type="GO" id="GO:0022857">
    <property type="term" value="F:transmembrane transporter activity"/>
    <property type="evidence" value="ECO:0007669"/>
    <property type="project" value="TreeGrafter"/>
</dbReference>
<name>A0A4Q0T193_9BACT</name>
<dbReference type="InterPro" id="IPR017800">
    <property type="entry name" value="ADOP"/>
</dbReference>
<proteinExistence type="inferred from homology"/>
<dbReference type="InterPro" id="IPR050250">
    <property type="entry name" value="Macrolide_Exporter_MacB"/>
</dbReference>
<dbReference type="OrthoDB" id="108200at2"/>
<feature type="domain" description="MacB-like periplasmic core" evidence="9">
    <location>
        <begin position="423"/>
        <end position="613"/>
    </location>
</feature>
<comment type="caution">
    <text evidence="10">The sequence shown here is derived from an EMBL/GenBank/DDBJ whole genome shotgun (WGS) entry which is preliminary data.</text>
</comment>
<feature type="transmembrane region" description="Helical" evidence="7">
    <location>
        <begin position="373"/>
        <end position="397"/>
    </location>
</feature>
<evidence type="ECO:0000313" key="10">
    <source>
        <dbReference type="EMBL" id="RXH56927.1"/>
    </source>
</evidence>
<evidence type="ECO:0000256" key="1">
    <source>
        <dbReference type="ARBA" id="ARBA00004651"/>
    </source>
</evidence>
<keyword evidence="4 7" id="KW-1133">Transmembrane helix</keyword>
<feature type="transmembrane region" description="Helical" evidence="7">
    <location>
        <begin position="332"/>
        <end position="353"/>
    </location>
</feature>
<dbReference type="NCBIfam" id="TIGR03434">
    <property type="entry name" value="ADOP"/>
    <property type="match status" value="1"/>
</dbReference>
<reference evidence="10 11" key="1">
    <citation type="submission" date="2018-11" db="EMBL/GenBank/DDBJ databases">
        <authorList>
            <person name="Mardanov A.V."/>
            <person name="Ravin N.V."/>
            <person name="Dedysh S.N."/>
        </authorList>
    </citation>
    <scope>NUCLEOTIDE SEQUENCE [LARGE SCALE GENOMIC DNA]</scope>
    <source>
        <strain evidence="10 11">AF10</strain>
    </source>
</reference>
<feature type="domain" description="MacB-like periplasmic core" evidence="9">
    <location>
        <begin position="24"/>
        <end position="239"/>
    </location>
</feature>
<gene>
    <name evidence="10" type="ORF">GRAN_0237</name>
</gene>
<dbReference type="InterPro" id="IPR025857">
    <property type="entry name" value="MacB_PCD"/>
</dbReference>
<dbReference type="PANTHER" id="PTHR30572:SF4">
    <property type="entry name" value="ABC TRANSPORTER PERMEASE YTRF"/>
    <property type="match status" value="1"/>
</dbReference>
<feature type="transmembrane region" description="Helical" evidence="7">
    <location>
        <begin position="21"/>
        <end position="44"/>
    </location>
</feature>
<dbReference type="RefSeq" id="WP_128911178.1">
    <property type="nucleotide sequence ID" value="NZ_RDSM01000001.1"/>
</dbReference>
<dbReference type="EMBL" id="RDSM01000001">
    <property type="protein sequence ID" value="RXH56927.1"/>
    <property type="molecule type" value="Genomic_DNA"/>
</dbReference>
<evidence type="ECO:0000256" key="4">
    <source>
        <dbReference type="ARBA" id="ARBA00022989"/>
    </source>
</evidence>
<evidence type="ECO:0000259" key="8">
    <source>
        <dbReference type="Pfam" id="PF02687"/>
    </source>
</evidence>
<feature type="domain" description="ABC3 transporter permease C-terminal" evidence="8">
    <location>
        <begin position="702"/>
        <end position="814"/>
    </location>
</feature>
<comment type="similarity">
    <text evidence="6">Belongs to the ABC-4 integral membrane protein family.</text>
</comment>
<keyword evidence="2" id="KW-1003">Cell membrane</keyword>
<sequence>MFASLIQDIRFGLRQLRRSPGFTLTVVGVLALGIGANAAMFTVLDGTLLRRLPYRDPNQIVTLQTVTGKGDEQSVHILDIEQWQQRSKTLEGVAYYDQADGVLDAGLGEQDITKTAISANLLPLLGTAPALGRAFLPDEQLEGKGSVAILSNDLWRNVFHESPDIIGRAVRIDDAPFTVVGVMPARFALPVDTKTPQIWVPATVGAKQRARSYDAGWFRAIGRTRSGVSEAAAQRELSSIQGDNAKLYTDMAPDLTPSAVKLISYRKELTAKQRPALLALLGAVGMVWLIACANVANLMLARSTARRREMAVRGALGASAWRLARQMMVESLLLSLSGTAIGIGLAYATLRAFSKSLEASLATHIGTLPDTPVLLALLALSILSALVFGVAPALFGARVPIDQTLRSGGTQAGTGRGQHRAQSALVVAEIGLCLAMLVACGLLLRTVFALRNVPLGFRTDHVYVLTPKLPAYKYRGLDANTTVYKPLLDRIRAVHGVEAATITTVMPLSNGFHVNLTLNMGKGDSTSKPKPSVSATLKAAGPELQKVLGFQMAQGRFFNDQDTPDSQHVAVVNEAFVKSYVPDNGPLENFTVGGKEKGKGFKIVGVIRDFHQAGIDTPAVPEIDVCAPQMRKGDNFYQPTLSVRVQLAIRANRDASSLIPDLERVMRDVNPDLRASEVETMDQIVEDAMASRLLAAHLLEALGFLALGVALAGLYSLLAYLVTLRTREFGLRMALGAARGDILSLVMRQAGWMVGGGIALGVAVSLATTQLLKHFLFGVQARDIATVALAATLMIVVAAIAAYLPARRAAGIEPMDALRTE</sequence>
<feature type="transmembrane region" description="Helical" evidence="7">
    <location>
        <begin position="701"/>
        <end position="723"/>
    </location>
</feature>
<dbReference type="AlphaFoldDB" id="A0A4Q0T193"/>
<feature type="transmembrane region" description="Helical" evidence="7">
    <location>
        <begin position="424"/>
        <end position="444"/>
    </location>
</feature>
<dbReference type="Proteomes" id="UP000289437">
    <property type="component" value="Unassembled WGS sequence"/>
</dbReference>
<organism evidence="10 11">
    <name type="scientific">Granulicella sibirica</name>
    <dbReference type="NCBI Taxonomy" id="2479048"/>
    <lineage>
        <taxon>Bacteria</taxon>
        <taxon>Pseudomonadati</taxon>
        <taxon>Acidobacteriota</taxon>
        <taxon>Terriglobia</taxon>
        <taxon>Terriglobales</taxon>
        <taxon>Acidobacteriaceae</taxon>
        <taxon>Granulicella</taxon>
    </lineage>
</organism>
<keyword evidence="3 7" id="KW-0812">Transmembrane</keyword>
<evidence type="ECO:0000259" key="9">
    <source>
        <dbReference type="Pfam" id="PF12704"/>
    </source>
</evidence>
<dbReference type="Pfam" id="PF12704">
    <property type="entry name" value="MacB_PCD"/>
    <property type="match status" value="2"/>
</dbReference>
<evidence type="ECO:0000256" key="6">
    <source>
        <dbReference type="ARBA" id="ARBA00038076"/>
    </source>
</evidence>
<evidence type="ECO:0000256" key="5">
    <source>
        <dbReference type="ARBA" id="ARBA00023136"/>
    </source>
</evidence>
<feature type="domain" description="ABC3 transporter permease C-terminal" evidence="8">
    <location>
        <begin position="284"/>
        <end position="398"/>
    </location>
</feature>
<evidence type="ECO:0000256" key="3">
    <source>
        <dbReference type="ARBA" id="ARBA00022692"/>
    </source>
</evidence>
<reference evidence="11" key="2">
    <citation type="submission" date="2019-02" db="EMBL/GenBank/DDBJ databases">
        <title>Granulicella sibirica sp. nov., a psychrotolerant acidobacterium isolated from an organic soil layer in forested tundra, West Siberia.</title>
        <authorList>
            <person name="Oshkin I.Y."/>
            <person name="Kulichevskaya I.S."/>
            <person name="Rijpstra W.I.C."/>
            <person name="Sinninghe Damste J.S."/>
            <person name="Rakitin A.L."/>
            <person name="Ravin N.V."/>
            <person name="Dedysh S.N."/>
        </authorList>
    </citation>
    <scope>NUCLEOTIDE SEQUENCE [LARGE SCALE GENOMIC DNA]</scope>
    <source>
        <strain evidence="11">AF10</strain>
    </source>
</reference>
<feature type="transmembrane region" description="Helical" evidence="7">
    <location>
        <begin position="784"/>
        <end position="806"/>
    </location>
</feature>
<dbReference type="GO" id="GO:0005886">
    <property type="term" value="C:plasma membrane"/>
    <property type="evidence" value="ECO:0007669"/>
    <property type="project" value="UniProtKB-SubCell"/>
</dbReference>
<evidence type="ECO:0000313" key="11">
    <source>
        <dbReference type="Proteomes" id="UP000289437"/>
    </source>
</evidence>
<keyword evidence="11" id="KW-1185">Reference proteome</keyword>
<accession>A0A4Q0T193</accession>
<keyword evidence="5 7" id="KW-0472">Membrane</keyword>
<dbReference type="PANTHER" id="PTHR30572">
    <property type="entry name" value="MEMBRANE COMPONENT OF TRANSPORTER-RELATED"/>
    <property type="match status" value="1"/>
</dbReference>